<keyword evidence="2" id="KW-1185">Reference proteome</keyword>
<dbReference type="Proteomes" id="UP000490922">
    <property type="component" value="Unassembled WGS sequence"/>
</dbReference>
<protein>
    <submittedName>
        <fullName evidence="1">Uncharacterized protein</fullName>
    </submittedName>
</protein>
<accession>A0A7J5AB61</accession>
<gene>
    <name evidence="1" type="ORF">F6464_12155</name>
</gene>
<evidence type="ECO:0000313" key="2">
    <source>
        <dbReference type="Proteomes" id="UP000490922"/>
    </source>
</evidence>
<name>A0A7J5AB61_9FLAO</name>
<reference evidence="1 2" key="1">
    <citation type="submission" date="2019-09" db="EMBL/GenBank/DDBJ databases">
        <title>Flavobacterium sp. nov., isolated from glacier ice.</title>
        <authorList>
            <person name="Liu Q."/>
        </authorList>
    </citation>
    <scope>NUCLEOTIDE SEQUENCE [LARGE SCALE GENOMIC DNA]</scope>
    <source>
        <strain evidence="1 2">NBRC 112527</strain>
    </source>
</reference>
<comment type="caution">
    <text evidence="1">The sequence shown here is derived from an EMBL/GenBank/DDBJ whole genome shotgun (WGS) entry which is preliminary data.</text>
</comment>
<evidence type="ECO:0000313" key="1">
    <source>
        <dbReference type="EMBL" id="KAB1154796.1"/>
    </source>
</evidence>
<dbReference type="OrthoDB" id="1376868at2"/>
<dbReference type="RefSeq" id="WP_151108203.1">
    <property type="nucleotide sequence ID" value="NZ_WAEM01000007.1"/>
</dbReference>
<dbReference type="EMBL" id="WAEM01000007">
    <property type="protein sequence ID" value="KAB1154796.1"/>
    <property type="molecule type" value="Genomic_DNA"/>
</dbReference>
<organism evidence="1 2">
    <name type="scientific">Flavobacterium luteum</name>
    <dbReference type="NCBI Taxonomy" id="2026654"/>
    <lineage>
        <taxon>Bacteria</taxon>
        <taxon>Pseudomonadati</taxon>
        <taxon>Bacteroidota</taxon>
        <taxon>Flavobacteriia</taxon>
        <taxon>Flavobacteriales</taxon>
        <taxon>Flavobacteriaceae</taxon>
        <taxon>Flavobacterium</taxon>
    </lineage>
</organism>
<proteinExistence type="predicted"/>
<sequence length="70" mass="7831">MIYEYGCFGNVALTKAMEILTALNTKLLKIFTVNVLESKYNSKISNEIVKVLEDSGEGRFFLLPAGAREQ</sequence>
<dbReference type="AlphaFoldDB" id="A0A7J5AB61"/>